<organism evidence="1">
    <name type="scientific">Chrysotila carterae</name>
    <name type="common">Marine alga</name>
    <name type="synonym">Syracosphaera carterae</name>
    <dbReference type="NCBI Taxonomy" id="13221"/>
    <lineage>
        <taxon>Eukaryota</taxon>
        <taxon>Haptista</taxon>
        <taxon>Haptophyta</taxon>
        <taxon>Prymnesiophyceae</taxon>
        <taxon>Isochrysidales</taxon>
        <taxon>Isochrysidaceae</taxon>
        <taxon>Chrysotila</taxon>
    </lineage>
</organism>
<evidence type="ECO:0000313" key="1">
    <source>
        <dbReference type="EMBL" id="CAE0749735.1"/>
    </source>
</evidence>
<dbReference type="EMBL" id="HBIZ01004193">
    <property type="protein sequence ID" value="CAE0749735.1"/>
    <property type="molecule type" value="Transcribed_RNA"/>
</dbReference>
<gene>
    <name evidence="1" type="ORF">PCAR00345_LOCUS2318</name>
</gene>
<dbReference type="AlphaFoldDB" id="A0A7S4B0E5"/>
<sequence length="436" mass="46745">MPFRSAFLCRDKCCAPCRRIRSASIERAACVLRRRGIVACRYGAARSCTLECCGFVSQKLQRHECRTQVWAVRSRMLHTSHAESLPQRPAHVGSIRCDCRSQEAEANRLSQFELRASPVEATQEDWLRKAGFTPPETPSRQSWAKVLRMRGGWGLRTAPGYVSRYVARYVARPLGHEANGAGPTKSSGCFAGDVRCGLHSGSVAHGCVASATGPGCSVCVRSMHRAAASLLRAPPRRSCFTTRVSRVCCGLDDDAQGETARRGVGEVVKLLHGGKYQFGSGGAQASAGSAFAEALACSSSGGDAAADDGDVQPPAWARALRPDREASLSTLELASAHPATSVQVKNMYKTWEPFVAAVLPADDSASALQAAAEFELHPTAGTFAPRGGANNVCDPDKPYSDSQTLNVRWRGGEGGEAWLVIKTEESQWSYKLLAQG</sequence>
<reference evidence="1" key="1">
    <citation type="submission" date="2021-01" db="EMBL/GenBank/DDBJ databases">
        <authorList>
            <person name="Corre E."/>
            <person name="Pelletier E."/>
            <person name="Niang G."/>
            <person name="Scheremetjew M."/>
            <person name="Finn R."/>
            <person name="Kale V."/>
            <person name="Holt S."/>
            <person name="Cochrane G."/>
            <person name="Meng A."/>
            <person name="Brown T."/>
            <person name="Cohen L."/>
        </authorList>
    </citation>
    <scope>NUCLEOTIDE SEQUENCE</scope>
    <source>
        <strain evidence="1">CCMP645</strain>
    </source>
</reference>
<name>A0A7S4B0E5_CHRCT</name>
<accession>A0A7S4B0E5</accession>
<protein>
    <submittedName>
        <fullName evidence="1">Uncharacterized protein</fullName>
    </submittedName>
</protein>
<proteinExistence type="predicted"/>